<dbReference type="RefSeq" id="XP_025019730.1">
    <property type="nucleotide sequence ID" value="XM_025163962.1"/>
</dbReference>
<organism evidence="2 3">
    <name type="scientific">Python bivittatus</name>
    <name type="common">Burmese python</name>
    <name type="synonym">Python molurus bivittatus</name>
    <dbReference type="NCBI Taxonomy" id="176946"/>
    <lineage>
        <taxon>Eukaryota</taxon>
        <taxon>Metazoa</taxon>
        <taxon>Chordata</taxon>
        <taxon>Craniata</taxon>
        <taxon>Vertebrata</taxon>
        <taxon>Euteleostomi</taxon>
        <taxon>Lepidosauria</taxon>
        <taxon>Squamata</taxon>
        <taxon>Bifurcata</taxon>
        <taxon>Unidentata</taxon>
        <taxon>Episquamata</taxon>
        <taxon>Toxicofera</taxon>
        <taxon>Serpentes</taxon>
        <taxon>Henophidia</taxon>
        <taxon>Pythonidae</taxon>
        <taxon>Python</taxon>
    </lineage>
</organism>
<feature type="chain" id="PRO_5039921294" evidence="1">
    <location>
        <begin position="22"/>
        <end position="218"/>
    </location>
</feature>
<keyword evidence="2" id="KW-1185">Reference proteome</keyword>
<evidence type="ECO:0000313" key="2">
    <source>
        <dbReference type="Proteomes" id="UP000695026"/>
    </source>
</evidence>
<protein>
    <submittedName>
        <fullName evidence="3">Elastin-like</fullName>
    </submittedName>
</protein>
<reference evidence="3" key="1">
    <citation type="submission" date="2025-08" db="UniProtKB">
        <authorList>
            <consortium name="RefSeq"/>
        </authorList>
    </citation>
    <scope>IDENTIFICATION</scope>
    <source>
        <tissue evidence="3">Liver</tissue>
    </source>
</reference>
<proteinExistence type="predicted"/>
<feature type="signal peptide" evidence="1">
    <location>
        <begin position="1"/>
        <end position="21"/>
    </location>
</feature>
<sequence>MARLNLCLMLLLLCLTRGSLQGGVKPQVSGQGGVYLPSLIRGAGGIQPGAGLGPTGAKAGKYSAYGPQGLPAGLGVQNGFGAPRGFGGKPGKPGYRIPAGYGTGYRGVGYPRPDLHLGGLGARGKPSKAGYLGGGGAGSYPSNGLQNGYGNGKKATRVLTQATPAMELEAMDFLLLELSQVEIGMGGAQIPYGSQLGGPAGAAAAAAAAAAATTKYGV</sequence>
<dbReference type="KEGG" id="pbi:103054480"/>
<name>A0A9F5MQF9_PYTBI</name>
<keyword evidence="1" id="KW-0732">Signal</keyword>
<dbReference type="AlphaFoldDB" id="A0A9F5MQF9"/>
<evidence type="ECO:0000313" key="3">
    <source>
        <dbReference type="RefSeq" id="XP_025019730.1"/>
    </source>
</evidence>
<dbReference type="Proteomes" id="UP000695026">
    <property type="component" value="Unplaced"/>
</dbReference>
<evidence type="ECO:0000256" key="1">
    <source>
        <dbReference type="SAM" id="SignalP"/>
    </source>
</evidence>
<dbReference type="GeneID" id="103054480"/>
<accession>A0A9F5MQF9</accession>
<gene>
    <name evidence="3" type="primary">LOC103054480</name>
</gene>